<dbReference type="InterPro" id="IPR036291">
    <property type="entry name" value="NAD(P)-bd_dom_sf"/>
</dbReference>
<dbReference type="VEuPathDB" id="FungiDB:SCHCODRAFT_02541321"/>
<dbReference type="OrthoDB" id="809632at2759"/>
<dbReference type="PANTHER" id="PTHR43205:SF7">
    <property type="entry name" value="PROSTAGLANDIN REDUCTASE 1"/>
    <property type="match status" value="1"/>
</dbReference>
<dbReference type="InterPro" id="IPR041694">
    <property type="entry name" value="ADH_N_2"/>
</dbReference>
<gene>
    <name evidence="3" type="ORF">SCHCODRAFT_235099</name>
</gene>
<dbReference type="PANTHER" id="PTHR43205">
    <property type="entry name" value="PROSTAGLANDIN REDUCTASE"/>
    <property type="match status" value="1"/>
</dbReference>
<keyword evidence="4" id="KW-1185">Reference proteome</keyword>
<dbReference type="SMART" id="SM00829">
    <property type="entry name" value="PKS_ER"/>
    <property type="match status" value="1"/>
</dbReference>
<accession>D8Q5U0</accession>
<evidence type="ECO:0000313" key="3">
    <source>
        <dbReference type="EMBL" id="EFI97028.1"/>
    </source>
</evidence>
<dbReference type="InterPro" id="IPR020843">
    <property type="entry name" value="ER"/>
</dbReference>
<keyword evidence="1" id="KW-0560">Oxidoreductase</keyword>
<proteinExistence type="predicted"/>
<dbReference type="InterPro" id="IPR045010">
    <property type="entry name" value="MDR_fam"/>
</dbReference>
<dbReference type="FunCoup" id="D8Q5U0">
    <property type="interactions" value="81"/>
</dbReference>
<dbReference type="FunFam" id="3.40.50.720:FF:000121">
    <property type="entry name" value="Prostaglandin reductase 2"/>
    <property type="match status" value="1"/>
</dbReference>
<dbReference type="AlphaFoldDB" id="D8Q5U0"/>
<dbReference type="SUPFAM" id="SSF50129">
    <property type="entry name" value="GroES-like"/>
    <property type="match status" value="1"/>
</dbReference>
<name>D8Q5U0_SCHCM</name>
<dbReference type="InterPro" id="IPR013149">
    <property type="entry name" value="ADH-like_C"/>
</dbReference>
<dbReference type="eggNOG" id="KOG1196">
    <property type="taxonomic scope" value="Eukaryota"/>
</dbReference>
<dbReference type="HOGENOM" id="CLU_026673_29_1_1"/>
<dbReference type="OMA" id="RQGWRTH"/>
<dbReference type="InParanoid" id="D8Q5U0"/>
<dbReference type="Pfam" id="PF00107">
    <property type="entry name" value="ADH_zinc_N"/>
    <property type="match status" value="1"/>
</dbReference>
<feature type="domain" description="Enoyl reductase (ER)" evidence="2">
    <location>
        <begin position="22"/>
        <end position="336"/>
    </location>
</feature>
<evidence type="ECO:0000313" key="4">
    <source>
        <dbReference type="Proteomes" id="UP000007431"/>
    </source>
</evidence>
<dbReference type="Proteomes" id="UP000007431">
    <property type="component" value="Unassembled WGS sequence"/>
</dbReference>
<dbReference type="Gene3D" id="3.40.50.720">
    <property type="entry name" value="NAD(P)-binding Rossmann-like Domain"/>
    <property type="match status" value="1"/>
</dbReference>
<organism evidence="4">
    <name type="scientific">Schizophyllum commune (strain H4-8 / FGSC 9210)</name>
    <name type="common">Split gill fungus</name>
    <dbReference type="NCBI Taxonomy" id="578458"/>
    <lineage>
        <taxon>Eukaryota</taxon>
        <taxon>Fungi</taxon>
        <taxon>Dikarya</taxon>
        <taxon>Basidiomycota</taxon>
        <taxon>Agaricomycotina</taxon>
        <taxon>Agaricomycetes</taxon>
        <taxon>Agaricomycetidae</taxon>
        <taxon>Agaricales</taxon>
        <taxon>Schizophyllaceae</taxon>
        <taxon>Schizophyllum</taxon>
    </lineage>
</organism>
<dbReference type="SUPFAM" id="SSF51735">
    <property type="entry name" value="NAD(P)-binding Rossmann-fold domains"/>
    <property type="match status" value="1"/>
</dbReference>
<protein>
    <recommendedName>
        <fullName evidence="2">Enoyl reductase (ER) domain-containing protein</fullName>
    </recommendedName>
</protein>
<dbReference type="InterPro" id="IPR011032">
    <property type="entry name" value="GroES-like_sf"/>
</dbReference>
<dbReference type="KEGG" id="scm:SCHCO_02541321"/>
<dbReference type="GO" id="GO:0016628">
    <property type="term" value="F:oxidoreductase activity, acting on the CH-CH group of donors, NAD or NADP as acceptor"/>
    <property type="evidence" value="ECO:0007669"/>
    <property type="project" value="InterPro"/>
</dbReference>
<dbReference type="CDD" id="cd05288">
    <property type="entry name" value="PGDH"/>
    <property type="match status" value="1"/>
</dbReference>
<dbReference type="GeneID" id="9590012"/>
<dbReference type="Pfam" id="PF16884">
    <property type="entry name" value="ADH_N_2"/>
    <property type="match status" value="1"/>
</dbReference>
<sequence length="341" mass="36962">MAPVKNAKSVFAAVPEDYPVPGKHIVYDDKDTIDPDTVALNGGVLVKVLFLSIDPYLRGRMRPSNFSSYIPSFELGQPLVNYGVGVVVRSEDKCFKAGDHVYGLIPFQQYIIVPGASLRVLPNTHNIPWSVYVGSAGMPGMTAYAAWKEYADVKEGDVVFVSTGAGAVGSLVVQIAKMAGCKVIASAGSEDKVKFMKEIGVDVAFNYKTENTAEILKREGPINVYWDNVGGETLEAAMENAADGARIIACGAISGYNTGTVPIHTWDLVFRKSLHIHGFIVSRIQGKYMDAFYKEVPEWIATGKVKIREEIAEGLDKVGDLFVAVQKGYNTGKAVIKVADE</sequence>
<dbReference type="Gene3D" id="3.90.180.10">
    <property type="entry name" value="Medium-chain alcohol dehydrogenases, catalytic domain"/>
    <property type="match status" value="1"/>
</dbReference>
<dbReference type="EMBL" id="GL377306">
    <property type="protein sequence ID" value="EFI97028.1"/>
    <property type="molecule type" value="Genomic_DNA"/>
</dbReference>
<reference evidence="3 4" key="1">
    <citation type="journal article" date="2010" name="Nat. Biotechnol.">
        <title>Genome sequence of the model mushroom Schizophyllum commune.</title>
        <authorList>
            <person name="Ohm R.A."/>
            <person name="de Jong J.F."/>
            <person name="Lugones L.G."/>
            <person name="Aerts A."/>
            <person name="Kothe E."/>
            <person name="Stajich J.E."/>
            <person name="de Vries R.P."/>
            <person name="Record E."/>
            <person name="Levasseur A."/>
            <person name="Baker S.E."/>
            <person name="Bartholomew K.A."/>
            <person name="Coutinho P.M."/>
            <person name="Erdmann S."/>
            <person name="Fowler T.J."/>
            <person name="Gathman A.C."/>
            <person name="Lombard V."/>
            <person name="Henrissat B."/>
            <person name="Knabe N."/>
            <person name="Kuees U."/>
            <person name="Lilly W.W."/>
            <person name="Lindquist E."/>
            <person name="Lucas S."/>
            <person name="Magnuson J.K."/>
            <person name="Piumi F."/>
            <person name="Raudaskoski M."/>
            <person name="Salamov A."/>
            <person name="Schmutz J."/>
            <person name="Schwarze F.W.M.R."/>
            <person name="vanKuyk P.A."/>
            <person name="Horton J.S."/>
            <person name="Grigoriev I.V."/>
            <person name="Woesten H.A.B."/>
        </authorList>
    </citation>
    <scope>NUCLEOTIDE SEQUENCE [LARGE SCALE GENOMIC DNA]</scope>
    <source>
        <strain evidence="4">H4-8 / FGSC 9210</strain>
    </source>
</reference>
<evidence type="ECO:0000256" key="1">
    <source>
        <dbReference type="ARBA" id="ARBA00023002"/>
    </source>
</evidence>
<dbReference type="RefSeq" id="XP_003031931.1">
    <property type="nucleotide sequence ID" value="XM_003031885.1"/>
</dbReference>
<evidence type="ECO:0000259" key="2">
    <source>
        <dbReference type="SMART" id="SM00829"/>
    </source>
</evidence>